<dbReference type="PANTHER" id="PTHR16155">
    <property type="entry name" value="DED DOMAIN-CONTAINING PROTEIN"/>
    <property type="match status" value="1"/>
</dbReference>
<dbReference type="AlphaFoldDB" id="A0A8C1BCK1"/>
<dbReference type="InterPro" id="IPR013761">
    <property type="entry name" value="SAM/pointed_sf"/>
</dbReference>
<accession>A0A8C1BCK1</accession>
<dbReference type="GO" id="GO:0005737">
    <property type="term" value="C:cytoplasm"/>
    <property type="evidence" value="ECO:0007669"/>
    <property type="project" value="TreeGrafter"/>
</dbReference>
<dbReference type="Ensembl" id="ENSCCRT00000033782.2">
    <property type="protein sequence ID" value="ENSCCRP00000031155.2"/>
    <property type="gene ID" value="ENSCCRG00000016765.2"/>
</dbReference>
<evidence type="ECO:0000313" key="3">
    <source>
        <dbReference type="Proteomes" id="UP001108240"/>
    </source>
</evidence>
<evidence type="ECO:0008006" key="4">
    <source>
        <dbReference type="Google" id="ProtNLM"/>
    </source>
</evidence>
<feature type="region of interest" description="Disordered" evidence="1">
    <location>
        <begin position="1"/>
        <end position="21"/>
    </location>
</feature>
<keyword evidence="3" id="KW-1185">Reference proteome</keyword>
<dbReference type="PANTHER" id="PTHR16155:SF20">
    <property type="entry name" value="STERILE ALPHA MOTIF DOMAIN-CONTAINING PROTEIN 9-LIKE"/>
    <property type="match status" value="1"/>
</dbReference>
<sequence>MSTSRHSEKNEGKTASERPVDISDWDRDHVRQWMLEIQMDEGYADILYNQGLNGAGLLHLKEANRLMQNLPSNAKELIFQNIDLLKDKSEKLNDKVAQSCSLKPYPFNRYDATYRYTENSILDVTETGPTDLIQPCHEFKALTNTQGEKYRMEKYIPEVIRFAAACMNSRTNGTIHFGVADDPHGRILGVSVLKTDDFDVQQKLAIERHFKEKKVQKEKRAKNVQIAEREKDVHIAESEQNVQIAKRCIKPPRFVEVLKADMTFSGKYVIEVDIEPSSIVCQDFYFKTLDVEKNKGESFYVRDGSSSSSKLVEYDKYIKSNPQLFKERKDAEEKHRSVVKTHAHGSALSEMITGGTHSMNSPRFTSYIVVANKSHPVQLKNLDFLLGMNLMAVLDLDPQSAENGLNKLLKEKRMFNDHLPAQYKDTGAVVDIASSLELTKITSWVFCNGGINGETPSDADKWRKEKSSSVRDVVSFLCRNVLPRKKLLVIFLLFSQVGEASDPLFQTFSMFQQELMGQNQILCISDNETSYTYWNDLIKQQHKCDISKCIYELSFAEINGTILSLWSEMRKLLRFLPSCGGSKVALVKKTEESLHMLSILCVNQCDGGHHDKQLHEENFDKGGKASWWNFYYSEQPGSASVVKRDKLDYIVNTIIPNMLNQKRACVFFNIFHAQGWGGTTLAMHVLWTLKEKYRCAVLKDTTDDYTAAAKQVVQLLTYEAKEQPTRLPVLLMTDHFQDIRNVLTLQQQIEEECLDQHIFSNSPQVIIFNCIRVDSCEPTEGTGDAVFIPNYLSENELKLFGEKMEEFKKTNRNTETFYVSMIVNNFSSDYIQRVVKNILKDFNFQHKHAQLFAVLVLLHVYSKNALLSVSTCEEFLGLQTEAEVCRVEDAFEEFSSLLKRCTVFSKVTFEGMKVIHSIIAQRCLEELSACHGVTKAQVANLLLTTALFYENTLEKQKFMQDVKDMLMKSSAGHEFSRLIQDIKKETPGMEETVLLNAEECLKKEEAIFQLLARYYCKNRKKTTMIPSSQIVLISFLHWLAILVNLKLQLQL</sequence>
<organism evidence="2 3">
    <name type="scientific">Cyprinus carpio carpio</name>
    <dbReference type="NCBI Taxonomy" id="630221"/>
    <lineage>
        <taxon>Eukaryota</taxon>
        <taxon>Metazoa</taxon>
        <taxon>Chordata</taxon>
        <taxon>Craniata</taxon>
        <taxon>Vertebrata</taxon>
        <taxon>Euteleostomi</taxon>
        <taxon>Actinopterygii</taxon>
        <taxon>Neopterygii</taxon>
        <taxon>Teleostei</taxon>
        <taxon>Ostariophysi</taxon>
        <taxon>Cypriniformes</taxon>
        <taxon>Cyprinidae</taxon>
        <taxon>Cyprininae</taxon>
        <taxon>Cyprinus</taxon>
    </lineage>
</organism>
<dbReference type="OMA" id="ARTMNIV"/>
<protein>
    <recommendedName>
        <fullName evidence="4">SAM domain-containing protein</fullName>
    </recommendedName>
</protein>
<name>A0A8C1BCK1_CYPCA</name>
<dbReference type="Gene3D" id="1.10.150.50">
    <property type="entry name" value="Transcription Factor, Ets-1"/>
    <property type="match status" value="1"/>
</dbReference>
<dbReference type="SUPFAM" id="SSF47769">
    <property type="entry name" value="SAM/Pointed domain"/>
    <property type="match status" value="1"/>
</dbReference>
<dbReference type="GeneTree" id="ENSGT00390000013973"/>
<proteinExistence type="predicted"/>
<reference evidence="2" key="1">
    <citation type="submission" date="2025-08" db="UniProtKB">
        <authorList>
            <consortium name="Ensembl"/>
        </authorList>
    </citation>
    <scope>IDENTIFICATION</scope>
</reference>
<reference evidence="2" key="2">
    <citation type="submission" date="2025-09" db="UniProtKB">
        <authorList>
            <consortium name="Ensembl"/>
        </authorList>
    </citation>
    <scope>IDENTIFICATION</scope>
</reference>
<evidence type="ECO:0000256" key="1">
    <source>
        <dbReference type="SAM" id="MobiDB-lite"/>
    </source>
</evidence>
<dbReference type="Proteomes" id="UP001108240">
    <property type="component" value="Unplaced"/>
</dbReference>
<evidence type="ECO:0000313" key="2">
    <source>
        <dbReference type="Ensembl" id="ENSCCRP00000031155.2"/>
    </source>
</evidence>